<gene>
    <name evidence="2" type="ORF">PHMEG_00026112</name>
</gene>
<feature type="compositionally biased region" description="Basic and acidic residues" evidence="1">
    <location>
        <begin position="203"/>
        <end position="212"/>
    </location>
</feature>
<feature type="region of interest" description="Disordered" evidence="1">
    <location>
        <begin position="203"/>
        <end position="232"/>
    </location>
</feature>
<evidence type="ECO:0000313" key="3">
    <source>
        <dbReference type="Proteomes" id="UP000198211"/>
    </source>
</evidence>
<dbReference type="OrthoDB" id="112006at2759"/>
<evidence type="ECO:0000256" key="1">
    <source>
        <dbReference type="SAM" id="MobiDB-lite"/>
    </source>
</evidence>
<reference evidence="3" key="1">
    <citation type="submission" date="2017-03" db="EMBL/GenBank/DDBJ databases">
        <title>Phytopthora megakarya and P. palmivora, two closely related causual agents of cacao black pod achieved similar genome size and gene model numbers by different mechanisms.</title>
        <authorList>
            <person name="Ali S."/>
            <person name="Shao J."/>
            <person name="Larry D.J."/>
            <person name="Kronmiller B."/>
            <person name="Shen D."/>
            <person name="Strem M.D."/>
            <person name="Melnick R.L."/>
            <person name="Guiltinan M.J."/>
            <person name="Tyler B.M."/>
            <person name="Meinhardt L.W."/>
            <person name="Bailey B.A."/>
        </authorList>
    </citation>
    <scope>NUCLEOTIDE SEQUENCE [LARGE SCALE GENOMIC DNA]</scope>
    <source>
        <strain evidence="3">zdho120</strain>
    </source>
</reference>
<proteinExistence type="predicted"/>
<dbReference type="AlphaFoldDB" id="A0A225VCX6"/>
<sequence length="232" mass="26633">MYNTRTHVHPGWLFILSVQILEVPRSWVAFRFWLRYTSSTRKVFTDIVSHTSVEATPPSPNKPKIMHICGSNFKGSEVYPGLGAGFETFIHLFEHVIRTEELVNEFTWGNDINMLVIASILEGKLPEYLSFIESPIESPIKGDQTKMVTEVFGNNSCPKLAPTLLSSVPDDATDYLVETDRMKRLLYKLKDDGCRCDVKRDHRKNLNDDSRTPKTLNKSSDRQNDINQWCNH</sequence>
<evidence type="ECO:0000313" key="2">
    <source>
        <dbReference type="EMBL" id="OWZ02340.1"/>
    </source>
</evidence>
<protein>
    <submittedName>
        <fullName evidence="2">Uncharacterized protein</fullName>
    </submittedName>
</protein>
<dbReference type="Proteomes" id="UP000198211">
    <property type="component" value="Unassembled WGS sequence"/>
</dbReference>
<name>A0A225VCX6_9STRA</name>
<keyword evidence="3" id="KW-1185">Reference proteome</keyword>
<dbReference type="EMBL" id="NBNE01006233">
    <property type="protein sequence ID" value="OWZ02340.1"/>
    <property type="molecule type" value="Genomic_DNA"/>
</dbReference>
<comment type="caution">
    <text evidence="2">The sequence shown here is derived from an EMBL/GenBank/DDBJ whole genome shotgun (WGS) entry which is preliminary data.</text>
</comment>
<accession>A0A225VCX6</accession>
<organism evidence="2 3">
    <name type="scientific">Phytophthora megakarya</name>
    <dbReference type="NCBI Taxonomy" id="4795"/>
    <lineage>
        <taxon>Eukaryota</taxon>
        <taxon>Sar</taxon>
        <taxon>Stramenopiles</taxon>
        <taxon>Oomycota</taxon>
        <taxon>Peronosporomycetes</taxon>
        <taxon>Peronosporales</taxon>
        <taxon>Peronosporaceae</taxon>
        <taxon>Phytophthora</taxon>
    </lineage>
</organism>